<gene>
    <name evidence="1" type="ORF">NDU88_005336</name>
</gene>
<evidence type="ECO:0000313" key="1">
    <source>
        <dbReference type="EMBL" id="KAJ1164904.1"/>
    </source>
</evidence>
<dbReference type="AlphaFoldDB" id="A0AAV7SLL4"/>
<evidence type="ECO:0000313" key="2">
    <source>
        <dbReference type="Proteomes" id="UP001066276"/>
    </source>
</evidence>
<organism evidence="1 2">
    <name type="scientific">Pleurodeles waltl</name>
    <name type="common">Iberian ribbed newt</name>
    <dbReference type="NCBI Taxonomy" id="8319"/>
    <lineage>
        <taxon>Eukaryota</taxon>
        <taxon>Metazoa</taxon>
        <taxon>Chordata</taxon>
        <taxon>Craniata</taxon>
        <taxon>Vertebrata</taxon>
        <taxon>Euteleostomi</taxon>
        <taxon>Amphibia</taxon>
        <taxon>Batrachia</taxon>
        <taxon>Caudata</taxon>
        <taxon>Salamandroidea</taxon>
        <taxon>Salamandridae</taxon>
        <taxon>Pleurodelinae</taxon>
        <taxon>Pleurodeles</taxon>
    </lineage>
</organism>
<reference evidence="1" key="1">
    <citation type="journal article" date="2022" name="bioRxiv">
        <title>Sequencing and chromosome-scale assembly of the giantPleurodeles waltlgenome.</title>
        <authorList>
            <person name="Brown T."/>
            <person name="Elewa A."/>
            <person name="Iarovenko S."/>
            <person name="Subramanian E."/>
            <person name="Araus A.J."/>
            <person name="Petzold A."/>
            <person name="Susuki M."/>
            <person name="Suzuki K.-i.T."/>
            <person name="Hayashi T."/>
            <person name="Toyoda A."/>
            <person name="Oliveira C."/>
            <person name="Osipova E."/>
            <person name="Leigh N.D."/>
            <person name="Simon A."/>
            <person name="Yun M.H."/>
        </authorList>
    </citation>
    <scope>NUCLEOTIDE SEQUENCE</scope>
    <source>
        <strain evidence="1">20211129_DDA</strain>
        <tissue evidence="1">Liver</tissue>
    </source>
</reference>
<dbReference type="Proteomes" id="UP001066276">
    <property type="component" value="Chromosome 4_2"/>
</dbReference>
<comment type="caution">
    <text evidence="1">The sequence shown here is derived from an EMBL/GenBank/DDBJ whole genome shotgun (WGS) entry which is preliminary data.</text>
</comment>
<dbReference type="EMBL" id="JANPWB010000008">
    <property type="protein sequence ID" value="KAJ1164904.1"/>
    <property type="molecule type" value="Genomic_DNA"/>
</dbReference>
<protein>
    <submittedName>
        <fullName evidence="1">Uncharacterized protein</fullName>
    </submittedName>
</protein>
<keyword evidence="2" id="KW-1185">Reference proteome</keyword>
<sequence>MAVGIRQTLTLELRQLEQDVRTAERKQAEGIIAETELTRLRTEWSQADAPKTIRLTPLSGSYTLRRR</sequence>
<accession>A0AAV7SLL4</accession>
<name>A0AAV7SLL4_PLEWA</name>
<proteinExistence type="predicted"/>